<name>A0A154M3P2_9PSEU</name>
<dbReference type="EMBL" id="LQCI01000052">
    <property type="protein sequence ID" value="KZB79224.1"/>
    <property type="molecule type" value="Genomic_DNA"/>
</dbReference>
<evidence type="ECO:0000313" key="2">
    <source>
        <dbReference type="Proteomes" id="UP000076321"/>
    </source>
</evidence>
<dbReference type="AlphaFoldDB" id="A0A154M3P2"/>
<dbReference type="Pfam" id="PF02515">
    <property type="entry name" value="CoA_transf_3"/>
    <property type="match status" value="1"/>
</dbReference>
<accession>A0A154M3P2</accession>
<organism evidence="1 2">
    <name type="scientific">Amycolatopsis regifaucium</name>
    <dbReference type="NCBI Taxonomy" id="546365"/>
    <lineage>
        <taxon>Bacteria</taxon>
        <taxon>Bacillati</taxon>
        <taxon>Actinomycetota</taxon>
        <taxon>Actinomycetes</taxon>
        <taxon>Pseudonocardiales</taxon>
        <taxon>Pseudonocardiaceae</taxon>
        <taxon>Amycolatopsis</taxon>
    </lineage>
</organism>
<proteinExistence type="predicted"/>
<sequence length="255" mass="27002">MAGHLLRLLGATVLRIEPPGGDPLRWVPPIAGDTSARFRALNEGKEVVEADLTTPGGRRQLLELAAGADVFLHNWAPAKAGQWSLCPNDLARVRPGIVYVSASGWGTEFGPKPPVGTDYVVQAYAGVSPSLMTIVDVFGGIVSAHGIMTALARAATRADSSLLSAASRLNAGAGRRCDRPLTVPVCEDLAALAVGVHRMTWVSATGVVLPDLVPVELRRERVRMDTVRTGICTRCSVTGCASIRCAQRSSTTRDR</sequence>
<comment type="caution">
    <text evidence="1">The sequence shown here is derived from an EMBL/GenBank/DDBJ whole genome shotgun (WGS) entry which is preliminary data.</text>
</comment>
<dbReference type="InterPro" id="IPR050509">
    <property type="entry name" value="CoA-transferase_III"/>
</dbReference>
<dbReference type="Proteomes" id="UP000076321">
    <property type="component" value="Unassembled WGS sequence"/>
</dbReference>
<dbReference type="InterPro" id="IPR023606">
    <property type="entry name" value="CoA-Trfase_III_dom_1_sf"/>
</dbReference>
<reference evidence="1 2" key="1">
    <citation type="submission" date="2015-12" db="EMBL/GenBank/DDBJ databases">
        <title>Amycolatopsis regifaucium genome sequencing and assembly.</title>
        <authorList>
            <person name="Mayilraj S."/>
        </authorList>
    </citation>
    <scope>NUCLEOTIDE SEQUENCE [LARGE SCALE GENOMIC DNA]</scope>
    <source>
        <strain evidence="1 2">GY080</strain>
    </source>
</reference>
<dbReference type="PANTHER" id="PTHR48228">
    <property type="entry name" value="SUCCINYL-COA--D-CITRAMALATE COA-TRANSFERASE"/>
    <property type="match status" value="1"/>
</dbReference>
<dbReference type="RefSeq" id="WP_061981007.1">
    <property type="nucleotide sequence ID" value="NZ_FOPQ01000002.1"/>
</dbReference>
<dbReference type="InterPro" id="IPR003673">
    <property type="entry name" value="CoA-Trfase_fam_III"/>
</dbReference>
<dbReference type="GO" id="GO:0003824">
    <property type="term" value="F:catalytic activity"/>
    <property type="evidence" value="ECO:0007669"/>
    <property type="project" value="InterPro"/>
</dbReference>
<evidence type="ECO:0000313" key="1">
    <source>
        <dbReference type="EMBL" id="KZB79224.1"/>
    </source>
</evidence>
<dbReference type="PANTHER" id="PTHR48228:SF5">
    <property type="entry name" value="ALPHA-METHYLACYL-COA RACEMASE"/>
    <property type="match status" value="1"/>
</dbReference>
<dbReference type="SUPFAM" id="SSF89796">
    <property type="entry name" value="CoA-transferase family III (CaiB/BaiF)"/>
    <property type="match status" value="1"/>
</dbReference>
<gene>
    <name evidence="1" type="ORF">AVL48_16625</name>
</gene>
<dbReference type="Gene3D" id="3.40.50.10540">
    <property type="entry name" value="Crotonobetainyl-coa:carnitine coa-transferase, domain 1"/>
    <property type="match status" value="1"/>
</dbReference>
<evidence type="ECO:0008006" key="3">
    <source>
        <dbReference type="Google" id="ProtNLM"/>
    </source>
</evidence>
<protein>
    <recommendedName>
        <fullName evidence="3">CoA transferase</fullName>
    </recommendedName>
</protein>